<protein>
    <recommendedName>
        <fullName evidence="4">SAVED domain-containing protein</fullName>
    </recommendedName>
</protein>
<name>A0ABT3V574_9ACTN</name>
<evidence type="ECO:0008006" key="4">
    <source>
        <dbReference type="Google" id="ProtNLM"/>
    </source>
</evidence>
<feature type="region of interest" description="Disordered" evidence="1">
    <location>
        <begin position="343"/>
        <end position="362"/>
    </location>
</feature>
<evidence type="ECO:0000313" key="2">
    <source>
        <dbReference type="EMBL" id="MCX4233805.1"/>
    </source>
</evidence>
<evidence type="ECO:0000313" key="3">
    <source>
        <dbReference type="Proteomes" id="UP001165590"/>
    </source>
</evidence>
<comment type="caution">
    <text evidence="2">The sequence shown here is derived from an EMBL/GenBank/DDBJ whole genome shotgun (WGS) entry which is preliminary data.</text>
</comment>
<dbReference type="EMBL" id="JAIFZO010000002">
    <property type="protein sequence ID" value="MCX4233805.1"/>
    <property type="molecule type" value="Genomic_DNA"/>
</dbReference>
<keyword evidence="3" id="KW-1185">Reference proteome</keyword>
<proteinExistence type="predicted"/>
<dbReference type="RefSeq" id="WP_267026706.1">
    <property type="nucleotide sequence ID" value="NZ_JAIFZO010000002.1"/>
</dbReference>
<evidence type="ECO:0000256" key="1">
    <source>
        <dbReference type="SAM" id="MobiDB-lite"/>
    </source>
</evidence>
<accession>A0ABT3V574</accession>
<reference evidence="2" key="1">
    <citation type="journal article" date="2022" name="bioRxiv">
        <title>Discovery and biosynthetic assessment of Streptomyces ortus sp nov. isolated from a deep-sea sponge.</title>
        <authorList>
            <person name="Williams S.E."/>
        </authorList>
    </citation>
    <scope>NUCLEOTIDE SEQUENCE</scope>
    <source>
        <strain evidence="2">A15ISP2-DRY2</strain>
    </source>
</reference>
<dbReference type="Proteomes" id="UP001165590">
    <property type="component" value="Unassembled WGS sequence"/>
</dbReference>
<organism evidence="2 3">
    <name type="scientific">Streptomyces ortus</name>
    <dbReference type="NCBI Taxonomy" id="2867268"/>
    <lineage>
        <taxon>Bacteria</taxon>
        <taxon>Bacillati</taxon>
        <taxon>Actinomycetota</taxon>
        <taxon>Actinomycetes</taxon>
        <taxon>Kitasatosporales</taxon>
        <taxon>Streptomycetaceae</taxon>
        <taxon>Streptomyces</taxon>
    </lineage>
</organism>
<sequence>MTATTHTTTLVSLTADGPLRTLVGDIATAALRSTTAEPGDRTDVIRYERLCSQLESHAWRAAAGGATCLVLDEAPDGPGLPVAAHDMADPLGSALADRVSHQAARLVRHWLAEQNVVVALTVPFAPGGSGFPLTGREPAPDVAAPWRAPEGVEGRRAVEARFRDQVAAAVGPDAAGRQPVSPSGVHNRVLTEVLRQYVAGHPDRRVDVPIAYRDGSAAADPFPLRCLRPADALPAQADVTLRLALLSIRHTEMDARIDGAWLRNAEVSRPRPAAQTDEFVYATSLEQLAALTDHGRRTAVLHLYQTGLDCAVVGFYRAVTVHLLRHPGSVAVVPMFAAAGRPGGPDQTVFHQGEPWTAEGLR</sequence>
<gene>
    <name evidence="2" type="ORF">K3769_13675</name>
</gene>